<sequence length="79" mass="9616">MNKRRRMNVNKHITEWSRTQSNNLFVHLVNRTKYLVRVRSFAKRTNIHELPVERFTNCSLNVRFAYNPNISFLLYTWSS</sequence>
<evidence type="ECO:0000313" key="1">
    <source>
        <dbReference type="EMBL" id="KAF5814276.1"/>
    </source>
</evidence>
<gene>
    <name evidence="1" type="ORF">HanXRQr2_Chr03g0109221</name>
</gene>
<dbReference type="AlphaFoldDB" id="A0A9K3JG00"/>
<reference evidence="1" key="1">
    <citation type="journal article" date="2017" name="Nature">
        <title>The sunflower genome provides insights into oil metabolism, flowering and Asterid evolution.</title>
        <authorList>
            <person name="Badouin H."/>
            <person name="Gouzy J."/>
            <person name="Grassa C.J."/>
            <person name="Murat F."/>
            <person name="Staton S.E."/>
            <person name="Cottret L."/>
            <person name="Lelandais-Briere C."/>
            <person name="Owens G.L."/>
            <person name="Carrere S."/>
            <person name="Mayjonade B."/>
            <person name="Legrand L."/>
            <person name="Gill N."/>
            <person name="Kane N.C."/>
            <person name="Bowers J.E."/>
            <person name="Hubner S."/>
            <person name="Bellec A."/>
            <person name="Berard A."/>
            <person name="Berges H."/>
            <person name="Blanchet N."/>
            <person name="Boniface M.C."/>
            <person name="Brunel D."/>
            <person name="Catrice O."/>
            <person name="Chaidir N."/>
            <person name="Claudel C."/>
            <person name="Donnadieu C."/>
            <person name="Faraut T."/>
            <person name="Fievet G."/>
            <person name="Helmstetter N."/>
            <person name="King M."/>
            <person name="Knapp S.J."/>
            <person name="Lai Z."/>
            <person name="Le Paslier M.C."/>
            <person name="Lippi Y."/>
            <person name="Lorenzon L."/>
            <person name="Mandel J.R."/>
            <person name="Marage G."/>
            <person name="Marchand G."/>
            <person name="Marquand E."/>
            <person name="Bret-Mestries E."/>
            <person name="Morien E."/>
            <person name="Nambeesan S."/>
            <person name="Nguyen T."/>
            <person name="Pegot-Espagnet P."/>
            <person name="Pouilly N."/>
            <person name="Raftis F."/>
            <person name="Sallet E."/>
            <person name="Schiex T."/>
            <person name="Thomas J."/>
            <person name="Vandecasteele C."/>
            <person name="Vares D."/>
            <person name="Vear F."/>
            <person name="Vautrin S."/>
            <person name="Crespi M."/>
            <person name="Mangin B."/>
            <person name="Burke J.M."/>
            <person name="Salse J."/>
            <person name="Munos S."/>
            <person name="Vincourt P."/>
            <person name="Rieseberg L.H."/>
            <person name="Langlade N.B."/>
        </authorList>
    </citation>
    <scope>NUCLEOTIDE SEQUENCE</scope>
    <source>
        <tissue evidence="1">Leaves</tissue>
    </source>
</reference>
<reference evidence="1" key="2">
    <citation type="submission" date="2020-06" db="EMBL/GenBank/DDBJ databases">
        <title>Helianthus annuus Genome sequencing and assembly Release 2.</title>
        <authorList>
            <person name="Gouzy J."/>
            <person name="Langlade N."/>
            <person name="Munos S."/>
        </authorList>
    </citation>
    <scope>NUCLEOTIDE SEQUENCE</scope>
    <source>
        <tissue evidence="1">Leaves</tissue>
    </source>
</reference>
<accession>A0A9K3JG00</accession>
<proteinExistence type="predicted"/>
<name>A0A9K3JG00_HELAN</name>
<comment type="caution">
    <text evidence="1">The sequence shown here is derived from an EMBL/GenBank/DDBJ whole genome shotgun (WGS) entry which is preliminary data.</text>
</comment>
<organism evidence="1 2">
    <name type="scientific">Helianthus annuus</name>
    <name type="common">Common sunflower</name>
    <dbReference type="NCBI Taxonomy" id="4232"/>
    <lineage>
        <taxon>Eukaryota</taxon>
        <taxon>Viridiplantae</taxon>
        <taxon>Streptophyta</taxon>
        <taxon>Embryophyta</taxon>
        <taxon>Tracheophyta</taxon>
        <taxon>Spermatophyta</taxon>
        <taxon>Magnoliopsida</taxon>
        <taxon>eudicotyledons</taxon>
        <taxon>Gunneridae</taxon>
        <taxon>Pentapetalae</taxon>
        <taxon>asterids</taxon>
        <taxon>campanulids</taxon>
        <taxon>Asterales</taxon>
        <taxon>Asteraceae</taxon>
        <taxon>Asteroideae</taxon>
        <taxon>Heliantheae alliance</taxon>
        <taxon>Heliantheae</taxon>
        <taxon>Helianthus</taxon>
    </lineage>
</organism>
<dbReference type="EMBL" id="MNCJ02000318">
    <property type="protein sequence ID" value="KAF5814276.1"/>
    <property type="molecule type" value="Genomic_DNA"/>
</dbReference>
<protein>
    <submittedName>
        <fullName evidence="1">Uncharacterized protein</fullName>
    </submittedName>
</protein>
<dbReference type="Gramene" id="mRNA:HanXRQr2_Chr03g0109221">
    <property type="protein sequence ID" value="CDS:HanXRQr2_Chr03g0109221.1"/>
    <property type="gene ID" value="HanXRQr2_Chr03g0109221"/>
</dbReference>
<dbReference type="Proteomes" id="UP000215914">
    <property type="component" value="Unassembled WGS sequence"/>
</dbReference>
<keyword evidence="2" id="KW-1185">Reference proteome</keyword>
<evidence type="ECO:0000313" key="2">
    <source>
        <dbReference type="Proteomes" id="UP000215914"/>
    </source>
</evidence>